<feature type="non-terminal residue" evidence="1">
    <location>
        <position position="77"/>
    </location>
</feature>
<comment type="caution">
    <text evidence="1">The sequence shown here is derived from an EMBL/GenBank/DDBJ whole genome shotgun (WGS) entry which is preliminary data.</text>
</comment>
<name>A0ABT3LB54_9CYAN</name>
<proteinExistence type="predicted"/>
<dbReference type="EMBL" id="JAIHOM010000223">
    <property type="protein sequence ID" value="MCW6038979.1"/>
    <property type="molecule type" value="Genomic_DNA"/>
</dbReference>
<dbReference type="Proteomes" id="UP001526426">
    <property type="component" value="Unassembled WGS sequence"/>
</dbReference>
<evidence type="ECO:0000313" key="2">
    <source>
        <dbReference type="EMBL" id="MCW6038979.1"/>
    </source>
</evidence>
<accession>A0ABT3LB54</accession>
<organism evidence="1 3">
    <name type="scientific">Spirulina subsalsa FACHB-351</name>
    <dbReference type="NCBI Taxonomy" id="234711"/>
    <lineage>
        <taxon>Bacteria</taxon>
        <taxon>Bacillati</taxon>
        <taxon>Cyanobacteriota</taxon>
        <taxon>Cyanophyceae</taxon>
        <taxon>Spirulinales</taxon>
        <taxon>Spirulinaceae</taxon>
        <taxon>Spirulina</taxon>
    </lineage>
</organism>
<protein>
    <submittedName>
        <fullName evidence="1">Transposase</fullName>
    </submittedName>
</protein>
<keyword evidence="3" id="KW-1185">Reference proteome</keyword>
<sequence>MNQVLTIVCKLNPTPEQAQKLDKTLVAFGSACNYANEVVNPKIKNKNRIQAEVYKTIREEFNLTANLAVRVCARVAA</sequence>
<gene>
    <name evidence="1" type="ORF">K4A83_18860</name>
    <name evidence="2" type="ORF">K4A83_22385</name>
</gene>
<evidence type="ECO:0000313" key="1">
    <source>
        <dbReference type="EMBL" id="MCW6038319.1"/>
    </source>
</evidence>
<evidence type="ECO:0000313" key="3">
    <source>
        <dbReference type="Proteomes" id="UP001526426"/>
    </source>
</evidence>
<dbReference type="EMBL" id="JAIHOM010000125">
    <property type="protein sequence ID" value="MCW6038319.1"/>
    <property type="molecule type" value="Genomic_DNA"/>
</dbReference>
<reference evidence="1 3" key="1">
    <citation type="submission" date="2021-08" db="EMBL/GenBank/DDBJ databases">
        <title>Draft genome sequence of Spirulina subsalsa with high tolerance to salinity and hype-accumulation of phycocyanin.</title>
        <authorList>
            <person name="Pei H."/>
            <person name="Jiang L."/>
        </authorList>
    </citation>
    <scope>NUCLEOTIDE SEQUENCE [LARGE SCALE GENOMIC DNA]</scope>
    <source>
        <strain evidence="1 3">FACHB-351</strain>
    </source>
</reference>